<proteinExistence type="predicted"/>
<reference evidence="1" key="1">
    <citation type="submission" date="2019-08" db="EMBL/GenBank/DDBJ databases">
        <authorList>
            <person name="Kucharzyk K."/>
            <person name="Murdoch R.W."/>
            <person name="Higgins S."/>
            <person name="Loffler F."/>
        </authorList>
    </citation>
    <scope>NUCLEOTIDE SEQUENCE</scope>
</reference>
<evidence type="ECO:0008006" key="2">
    <source>
        <dbReference type="Google" id="ProtNLM"/>
    </source>
</evidence>
<sequence>MAHNTSKLMKLAESLKEYNESIDSFYNSKASYDNSKKYSVPYMKYEEGSSLTAIYGMKSMGINPMDGKEVFLNRAGELTSTWESSQQVKIGDTEPTVQGAFGLNLRWKQFTLYTSFLYQMGGQIYNQTLVNNVENADIASYNVDKRVLTARWQKPGDVTPLKNIADQKKVTLPTSRFVQKLNQLKFNSLSIGYDVNQKYLKPLNVSMMRVQLSTNDLMVLSTVKQERGLSYPFARTFNFSLNLNF</sequence>
<organism evidence="1">
    <name type="scientific">bioreactor metagenome</name>
    <dbReference type="NCBI Taxonomy" id="1076179"/>
    <lineage>
        <taxon>unclassified sequences</taxon>
        <taxon>metagenomes</taxon>
        <taxon>ecological metagenomes</taxon>
    </lineage>
</organism>
<name>A0A645GD16_9ZZZZ</name>
<accession>A0A645GD16</accession>
<dbReference type="AlphaFoldDB" id="A0A645GD16"/>
<gene>
    <name evidence="1" type="ORF">SDC9_171062</name>
</gene>
<comment type="caution">
    <text evidence="1">The sequence shown here is derived from an EMBL/GenBank/DDBJ whole genome shotgun (WGS) entry which is preliminary data.</text>
</comment>
<protein>
    <recommendedName>
        <fullName evidence="2">TonB-dependent receptor SusC</fullName>
    </recommendedName>
</protein>
<evidence type="ECO:0000313" key="1">
    <source>
        <dbReference type="EMBL" id="MPN23669.1"/>
    </source>
</evidence>
<dbReference type="EMBL" id="VSSQ01072250">
    <property type="protein sequence ID" value="MPN23669.1"/>
    <property type="molecule type" value="Genomic_DNA"/>
</dbReference>